<organism evidence="1 2">
    <name type="scientific">Fomitopsis schrenkii</name>
    <name type="common">Brown rot fungus</name>
    <dbReference type="NCBI Taxonomy" id="2126942"/>
    <lineage>
        <taxon>Eukaryota</taxon>
        <taxon>Fungi</taxon>
        <taxon>Dikarya</taxon>
        <taxon>Basidiomycota</taxon>
        <taxon>Agaricomycotina</taxon>
        <taxon>Agaricomycetes</taxon>
        <taxon>Polyporales</taxon>
        <taxon>Fomitopsis</taxon>
    </lineage>
</organism>
<gene>
    <name evidence="1" type="ORF">FOMPIDRAFT_114923</name>
</gene>
<evidence type="ECO:0000313" key="1">
    <source>
        <dbReference type="EMBL" id="EPS92805.1"/>
    </source>
</evidence>
<dbReference type="HOGENOM" id="CLU_877272_0_0_1"/>
<dbReference type="InParanoid" id="S8ESV0"/>
<name>S8ESV0_FOMSC</name>
<protein>
    <submittedName>
        <fullName evidence="1">Uncharacterized protein</fullName>
    </submittedName>
</protein>
<accession>S8ESV0</accession>
<proteinExistence type="predicted"/>
<dbReference type="AlphaFoldDB" id="S8ESV0"/>
<evidence type="ECO:0000313" key="2">
    <source>
        <dbReference type="Proteomes" id="UP000015241"/>
    </source>
</evidence>
<sequence length="317" mass="35655">MHILRTRARTSYLPMARRKGPRDLQENSLHLKLSARRGHLWHEKLGMPVMMCMYGKSYHICKLIVRRTVGRLRDEHNIQKLDGQRKRLISGNGCWLECGLALAGIDLCILRPMNCGARGGAEEAVYLSHSMRPGKSKHSGGTRVCASHIPSTRRLRTPGDSPMQRTTRHSRKANLGFDYQSRHIRQNGPDPGEFGVEDVSHVDCVDLRIMDLIACTIVGTQARRGAPEDVNPALTSPPIAIVGTEARVGPDGHSRPGRIHKCLQCLDVEHGAHANIASDVIRYIKATTRDWEEQWHKLPVCEREFRKIAGRGSWQRV</sequence>
<dbReference type="EMBL" id="KE504345">
    <property type="protein sequence ID" value="EPS92805.1"/>
    <property type="molecule type" value="Genomic_DNA"/>
</dbReference>
<dbReference type="Proteomes" id="UP000015241">
    <property type="component" value="Unassembled WGS sequence"/>
</dbReference>
<keyword evidence="2" id="KW-1185">Reference proteome</keyword>
<reference evidence="1 2" key="1">
    <citation type="journal article" date="2012" name="Science">
        <title>The Paleozoic origin of enzymatic lignin decomposition reconstructed from 31 fungal genomes.</title>
        <authorList>
            <person name="Floudas D."/>
            <person name="Binder M."/>
            <person name="Riley R."/>
            <person name="Barry K."/>
            <person name="Blanchette R.A."/>
            <person name="Henrissat B."/>
            <person name="Martinez A.T."/>
            <person name="Otillar R."/>
            <person name="Spatafora J.W."/>
            <person name="Yadav J.S."/>
            <person name="Aerts A."/>
            <person name="Benoit I."/>
            <person name="Boyd A."/>
            <person name="Carlson A."/>
            <person name="Copeland A."/>
            <person name="Coutinho P.M."/>
            <person name="de Vries R.P."/>
            <person name="Ferreira P."/>
            <person name="Findley K."/>
            <person name="Foster B."/>
            <person name="Gaskell J."/>
            <person name="Glotzer D."/>
            <person name="Gorecki P."/>
            <person name="Heitman J."/>
            <person name="Hesse C."/>
            <person name="Hori C."/>
            <person name="Igarashi K."/>
            <person name="Jurgens J.A."/>
            <person name="Kallen N."/>
            <person name="Kersten P."/>
            <person name="Kohler A."/>
            <person name="Kuees U."/>
            <person name="Kumar T.K.A."/>
            <person name="Kuo A."/>
            <person name="LaButti K."/>
            <person name="Larrondo L.F."/>
            <person name="Lindquist E."/>
            <person name="Ling A."/>
            <person name="Lombard V."/>
            <person name="Lucas S."/>
            <person name="Lundell T."/>
            <person name="Martin R."/>
            <person name="McLaughlin D.J."/>
            <person name="Morgenstern I."/>
            <person name="Morin E."/>
            <person name="Murat C."/>
            <person name="Nagy L.G."/>
            <person name="Nolan M."/>
            <person name="Ohm R.A."/>
            <person name="Patyshakuliyeva A."/>
            <person name="Rokas A."/>
            <person name="Ruiz-Duenas F.J."/>
            <person name="Sabat G."/>
            <person name="Salamov A."/>
            <person name="Samejima M."/>
            <person name="Schmutz J."/>
            <person name="Slot J.C."/>
            <person name="St John F."/>
            <person name="Stenlid J."/>
            <person name="Sun H."/>
            <person name="Sun S."/>
            <person name="Syed K."/>
            <person name="Tsang A."/>
            <person name="Wiebenga A."/>
            <person name="Young D."/>
            <person name="Pisabarro A."/>
            <person name="Eastwood D.C."/>
            <person name="Martin F."/>
            <person name="Cullen D."/>
            <person name="Grigoriev I.V."/>
            <person name="Hibbett D.S."/>
        </authorList>
    </citation>
    <scope>NUCLEOTIDE SEQUENCE</scope>
    <source>
        <strain evidence="2">FP-58527</strain>
    </source>
</reference>